<sequence length="43" mass="5323">MQCYDRMMINFVVQLLFLAYYCCDNLKSIHKLFVQFFFSYLEP</sequence>
<name>A0A0E9XEH8_ANGAN</name>
<organism evidence="1">
    <name type="scientific">Anguilla anguilla</name>
    <name type="common">European freshwater eel</name>
    <name type="synonym">Muraena anguilla</name>
    <dbReference type="NCBI Taxonomy" id="7936"/>
    <lineage>
        <taxon>Eukaryota</taxon>
        <taxon>Metazoa</taxon>
        <taxon>Chordata</taxon>
        <taxon>Craniata</taxon>
        <taxon>Vertebrata</taxon>
        <taxon>Euteleostomi</taxon>
        <taxon>Actinopterygii</taxon>
        <taxon>Neopterygii</taxon>
        <taxon>Teleostei</taxon>
        <taxon>Anguilliformes</taxon>
        <taxon>Anguillidae</taxon>
        <taxon>Anguilla</taxon>
    </lineage>
</organism>
<dbReference type="EMBL" id="GBXM01007736">
    <property type="protein sequence ID" value="JAI00842.1"/>
    <property type="molecule type" value="Transcribed_RNA"/>
</dbReference>
<reference evidence="1" key="2">
    <citation type="journal article" date="2015" name="Fish Shellfish Immunol.">
        <title>Early steps in the European eel (Anguilla anguilla)-Vibrio vulnificus interaction in the gills: Role of the RtxA13 toxin.</title>
        <authorList>
            <person name="Callol A."/>
            <person name="Pajuelo D."/>
            <person name="Ebbesson L."/>
            <person name="Teles M."/>
            <person name="MacKenzie S."/>
            <person name="Amaro C."/>
        </authorList>
    </citation>
    <scope>NUCLEOTIDE SEQUENCE</scope>
</reference>
<proteinExistence type="predicted"/>
<protein>
    <submittedName>
        <fullName evidence="1">Uncharacterized protein</fullName>
    </submittedName>
</protein>
<evidence type="ECO:0000313" key="1">
    <source>
        <dbReference type="EMBL" id="JAI00842.1"/>
    </source>
</evidence>
<dbReference type="AlphaFoldDB" id="A0A0E9XEH8"/>
<reference evidence="1" key="1">
    <citation type="submission" date="2014-11" db="EMBL/GenBank/DDBJ databases">
        <authorList>
            <person name="Amaro Gonzalez C."/>
        </authorList>
    </citation>
    <scope>NUCLEOTIDE SEQUENCE</scope>
</reference>
<accession>A0A0E9XEH8</accession>